<feature type="transmembrane region" description="Helical" evidence="7">
    <location>
        <begin position="199"/>
        <end position="221"/>
    </location>
</feature>
<comment type="similarity">
    <text evidence="7">Belongs to the binding-protein-dependent transport system permease family.</text>
</comment>
<protein>
    <submittedName>
        <fullName evidence="9">ABC transporter permease subunit</fullName>
    </submittedName>
</protein>
<accession>A0ABW9XS76</accession>
<dbReference type="PANTHER" id="PTHR43744:SF9">
    <property type="entry name" value="POLYGALACTURONAN_RHAMNOGALACTURONAN TRANSPORT SYSTEM PERMEASE PROTEIN YTCP"/>
    <property type="match status" value="1"/>
</dbReference>
<dbReference type="RefSeq" id="WP_161744284.1">
    <property type="nucleotide sequence ID" value="NZ_JAAAMV010000012.1"/>
</dbReference>
<keyword evidence="6 7" id="KW-0472">Membrane</keyword>
<evidence type="ECO:0000313" key="10">
    <source>
        <dbReference type="Proteomes" id="UP000665561"/>
    </source>
</evidence>
<evidence type="ECO:0000256" key="1">
    <source>
        <dbReference type="ARBA" id="ARBA00004651"/>
    </source>
</evidence>
<feature type="transmembrane region" description="Helical" evidence="7">
    <location>
        <begin position="157"/>
        <end position="178"/>
    </location>
</feature>
<proteinExistence type="inferred from homology"/>
<organism evidence="9 10">
    <name type="scientific">Paenibacillus glycinis</name>
    <dbReference type="NCBI Taxonomy" id="2697035"/>
    <lineage>
        <taxon>Bacteria</taxon>
        <taxon>Bacillati</taxon>
        <taxon>Bacillota</taxon>
        <taxon>Bacilli</taxon>
        <taxon>Bacillales</taxon>
        <taxon>Paenibacillaceae</taxon>
        <taxon>Paenibacillus</taxon>
    </lineage>
</organism>
<dbReference type="EMBL" id="JAAAMV010000012">
    <property type="protein sequence ID" value="NBD25480.1"/>
    <property type="molecule type" value="Genomic_DNA"/>
</dbReference>
<evidence type="ECO:0000256" key="5">
    <source>
        <dbReference type="ARBA" id="ARBA00022989"/>
    </source>
</evidence>
<dbReference type="PANTHER" id="PTHR43744">
    <property type="entry name" value="ABC TRANSPORTER PERMEASE PROTEIN MG189-RELATED-RELATED"/>
    <property type="match status" value="1"/>
</dbReference>
<keyword evidence="2 7" id="KW-0813">Transport</keyword>
<dbReference type="CDD" id="cd06261">
    <property type="entry name" value="TM_PBP2"/>
    <property type="match status" value="1"/>
</dbReference>
<dbReference type="Proteomes" id="UP000665561">
    <property type="component" value="Unassembled WGS sequence"/>
</dbReference>
<dbReference type="InterPro" id="IPR035906">
    <property type="entry name" value="MetI-like_sf"/>
</dbReference>
<evidence type="ECO:0000256" key="6">
    <source>
        <dbReference type="ARBA" id="ARBA00023136"/>
    </source>
</evidence>
<evidence type="ECO:0000256" key="3">
    <source>
        <dbReference type="ARBA" id="ARBA00022475"/>
    </source>
</evidence>
<sequence length="309" mass="34966">MESSIQHVRSGKAIKVKTDRSLSEKVFVVFIYAFSGAFALACFLPFWLVFINSFAKESAIKVHGYQLIPKEFSLNAYQYVLHGKQIASSYLVSTTVTVVGTVLAVLITAMYAYVLAHPKVKYRNVLSFLTYFTMIFGAGLVGFYILIANWLHLKDSLWALILPYMLNPFFAFIMVSFFRTLPYEINEAATVDGANDLRIFFRIILPISKPVIATVGLFYALQYWNDFFLALLFIDNYKLHPLQMMIRQLISNINMSAYVGGSQTTYTQPLPTYGVQLATVCLTIGPIIFLYPFIQRFFVKGITIGALKG</sequence>
<dbReference type="Pfam" id="PF00528">
    <property type="entry name" value="BPD_transp_1"/>
    <property type="match status" value="1"/>
</dbReference>
<dbReference type="SUPFAM" id="SSF161098">
    <property type="entry name" value="MetI-like"/>
    <property type="match status" value="1"/>
</dbReference>
<evidence type="ECO:0000256" key="4">
    <source>
        <dbReference type="ARBA" id="ARBA00022692"/>
    </source>
</evidence>
<evidence type="ECO:0000256" key="2">
    <source>
        <dbReference type="ARBA" id="ARBA00022448"/>
    </source>
</evidence>
<feature type="transmembrane region" description="Helical" evidence="7">
    <location>
        <begin position="273"/>
        <end position="294"/>
    </location>
</feature>
<name>A0ABW9XS76_9BACL</name>
<reference evidence="9 10" key="1">
    <citation type="submission" date="2020-01" db="EMBL/GenBank/DDBJ databases">
        <title>Paenibacillus soybeanensis sp. nov. isolated from the nodules of soybean (Glycine max(L.) Merr).</title>
        <authorList>
            <person name="Wang H."/>
        </authorList>
    </citation>
    <scope>NUCLEOTIDE SEQUENCE [LARGE SCALE GENOMIC DNA]</scope>
    <source>
        <strain evidence="9 10">T1</strain>
    </source>
</reference>
<gene>
    <name evidence="9" type="ORF">GT019_16485</name>
</gene>
<comment type="caution">
    <text evidence="9">The sequence shown here is derived from an EMBL/GenBank/DDBJ whole genome shotgun (WGS) entry which is preliminary data.</text>
</comment>
<evidence type="ECO:0000259" key="8">
    <source>
        <dbReference type="PROSITE" id="PS50928"/>
    </source>
</evidence>
<feature type="transmembrane region" description="Helical" evidence="7">
    <location>
        <begin position="90"/>
        <end position="116"/>
    </location>
</feature>
<dbReference type="InterPro" id="IPR000515">
    <property type="entry name" value="MetI-like"/>
</dbReference>
<keyword evidence="4 7" id="KW-0812">Transmembrane</keyword>
<dbReference type="Gene3D" id="1.10.3720.10">
    <property type="entry name" value="MetI-like"/>
    <property type="match status" value="1"/>
</dbReference>
<feature type="domain" description="ABC transmembrane type-1" evidence="8">
    <location>
        <begin position="90"/>
        <end position="294"/>
    </location>
</feature>
<feature type="transmembrane region" description="Helical" evidence="7">
    <location>
        <begin position="26"/>
        <end position="48"/>
    </location>
</feature>
<dbReference type="PROSITE" id="PS50928">
    <property type="entry name" value="ABC_TM1"/>
    <property type="match status" value="1"/>
</dbReference>
<comment type="subcellular location">
    <subcellularLocation>
        <location evidence="1 7">Cell membrane</location>
        <topology evidence="1 7">Multi-pass membrane protein</topology>
    </subcellularLocation>
</comment>
<keyword evidence="10" id="KW-1185">Reference proteome</keyword>
<evidence type="ECO:0000313" key="9">
    <source>
        <dbReference type="EMBL" id="NBD25480.1"/>
    </source>
</evidence>
<feature type="transmembrane region" description="Helical" evidence="7">
    <location>
        <begin position="128"/>
        <end position="151"/>
    </location>
</feature>
<evidence type="ECO:0000256" key="7">
    <source>
        <dbReference type="RuleBase" id="RU363032"/>
    </source>
</evidence>
<keyword evidence="3" id="KW-1003">Cell membrane</keyword>
<keyword evidence="5 7" id="KW-1133">Transmembrane helix</keyword>